<dbReference type="Pfam" id="PF00563">
    <property type="entry name" value="EAL"/>
    <property type="match status" value="1"/>
</dbReference>
<feature type="domain" description="Response regulatory" evidence="2">
    <location>
        <begin position="2"/>
        <end position="124"/>
    </location>
</feature>
<accession>A0A3A3GNC7</accession>
<sequence length="400" mass="43863">MKILLVDDDAFALQLLSRQLANLGFVNIVPCLRAQEALVWLESNSAHFGLIFCDLQMPEMDGVEFVRQLVHIGYRGGLALVSGEDERVLQTAERLARAHRLDVLGALHKPVAPQALQEMLARHARRVAGKPDATPRTYTPQQLRQAIDDGQLINHYQPKVAFASGELIGVETLVRWQHPDDGLVEPDQFIGIAEDHGMIDDLTRMVLGAALRQGGAWHAGGLPLQVAVNISMDNLGALDFPDVVERAAAAAGMPLTHLVLEVTESCLMKDPLSPLDILTRLRLKRIGLSIDDFGTGHSSLAQLRDIPFTELKIDRSFVHGASRNAYLQVILEASLGMARQLGMKTVAEGVEESEDWHLLRACGCDVAQGFLVARPMAAAELPGWLREWETRRGELTADAA</sequence>
<dbReference type="GO" id="GO:0071111">
    <property type="term" value="F:cyclic-guanylate-specific phosphodiesterase activity"/>
    <property type="evidence" value="ECO:0007669"/>
    <property type="project" value="InterPro"/>
</dbReference>
<dbReference type="PROSITE" id="PS50883">
    <property type="entry name" value="EAL"/>
    <property type="match status" value="1"/>
</dbReference>
<dbReference type="PANTHER" id="PTHR33121:SF79">
    <property type="entry name" value="CYCLIC DI-GMP PHOSPHODIESTERASE PDED-RELATED"/>
    <property type="match status" value="1"/>
</dbReference>
<organism evidence="4 5">
    <name type="scientific">Noviherbaspirillum sedimenti</name>
    <dbReference type="NCBI Taxonomy" id="2320865"/>
    <lineage>
        <taxon>Bacteria</taxon>
        <taxon>Pseudomonadati</taxon>
        <taxon>Pseudomonadota</taxon>
        <taxon>Betaproteobacteria</taxon>
        <taxon>Burkholderiales</taxon>
        <taxon>Oxalobacteraceae</taxon>
        <taxon>Noviherbaspirillum</taxon>
    </lineage>
</organism>
<feature type="modified residue" description="4-aspartylphosphate" evidence="1">
    <location>
        <position position="54"/>
    </location>
</feature>
<evidence type="ECO:0000259" key="2">
    <source>
        <dbReference type="PROSITE" id="PS50110"/>
    </source>
</evidence>
<dbReference type="InterPro" id="IPR001633">
    <property type="entry name" value="EAL_dom"/>
</dbReference>
<dbReference type="SMART" id="SM00052">
    <property type="entry name" value="EAL"/>
    <property type="match status" value="1"/>
</dbReference>
<dbReference type="CDD" id="cd01948">
    <property type="entry name" value="EAL"/>
    <property type="match status" value="1"/>
</dbReference>
<gene>
    <name evidence="4" type="ORF">D3878_13460</name>
</gene>
<keyword evidence="5" id="KW-1185">Reference proteome</keyword>
<dbReference type="SUPFAM" id="SSF141868">
    <property type="entry name" value="EAL domain-like"/>
    <property type="match status" value="1"/>
</dbReference>
<comment type="caution">
    <text evidence="4">The sequence shown here is derived from an EMBL/GenBank/DDBJ whole genome shotgun (WGS) entry which is preliminary data.</text>
</comment>
<dbReference type="Pfam" id="PF00072">
    <property type="entry name" value="Response_reg"/>
    <property type="match status" value="1"/>
</dbReference>
<evidence type="ECO:0000313" key="4">
    <source>
        <dbReference type="EMBL" id="RJG02460.1"/>
    </source>
</evidence>
<dbReference type="Gene3D" id="3.20.20.450">
    <property type="entry name" value="EAL domain"/>
    <property type="match status" value="1"/>
</dbReference>
<dbReference type="InterPro" id="IPR001789">
    <property type="entry name" value="Sig_transdc_resp-reg_receiver"/>
</dbReference>
<keyword evidence="1" id="KW-0597">Phosphoprotein</keyword>
<reference evidence="5" key="1">
    <citation type="submission" date="2018-09" db="EMBL/GenBank/DDBJ databases">
        <authorList>
            <person name="Zhu H."/>
        </authorList>
    </citation>
    <scope>NUCLEOTIDE SEQUENCE [LARGE SCALE GENOMIC DNA]</scope>
    <source>
        <strain evidence="5">K1S02-23</strain>
    </source>
</reference>
<dbReference type="GO" id="GO:0000160">
    <property type="term" value="P:phosphorelay signal transduction system"/>
    <property type="evidence" value="ECO:0007669"/>
    <property type="project" value="InterPro"/>
</dbReference>
<protein>
    <submittedName>
        <fullName evidence="4">EAL domain-containing protein</fullName>
    </submittedName>
</protein>
<dbReference type="AlphaFoldDB" id="A0A3A3GNC7"/>
<dbReference type="OrthoDB" id="9813903at2"/>
<evidence type="ECO:0000259" key="3">
    <source>
        <dbReference type="PROSITE" id="PS50883"/>
    </source>
</evidence>
<name>A0A3A3GNC7_9BURK</name>
<dbReference type="InterPro" id="IPR050706">
    <property type="entry name" value="Cyclic-di-GMP_PDE-like"/>
</dbReference>
<dbReference type="Proteomes" id="UP000266327">
    <property type="component" value="Unassembled WGS sequence"/>
</dbReference>
<dbReference type="SMART" id="SM00448">
    <property type="entry name" value="REC"/>
    <property type="match status" value="1"/>
</dbReference>
<dbReference type="InterPro" id="IPR035919">
    <property type="entry name" value="EAL_sf"/>
</dbReference>
<dbReference type="PROSITE" id="PS50110">
    <property type="entry name" value="RESPONSE_REGULATORY"/>
    <property type="match status" value="1"/>
</dbReference>
<proteinExistence type="predicted"/>
<dbReference type="InterPro" id="IPR011006">
    <property type="entry name" value="CheY-like_superfamily"/>
</dbReference>
<dbReference type="SUPFAM" id="SSF52172">
    <property type="entry name" value="CheY-like"/>
    <property type="match status" value="1"/>
</dbReference>
<evidence type="ECO:0000313" key="5">
    <source>
        <dbReference type="Proteomes" id="UP000266327"/>
    </source>
</evidence>
<dbReference type="Gene3D" id="3.40.50.2300">
    <property type="match status" value="1"/>
</dbReference>
<feature type="domain" description="EAL" evidence="3">
    <location>
        <begin position="136"/>
        <end position="389"/>
    </location>
</feature>
<dbReference type="EMBL" id="QYUQ01000002">
    <property type="protein sequence ID" value="RJG02460.1"/>
    <property type="molecule type" value="Genomic_DNA"/>
</dbReference>
<dbReference type="PANTHER" id="PTHR33121">
    <property type="entry name" value="CYCLIC DI-GMP PHOSPHODIESTERASE PDEF"/>
    <property type="match status" value="1"/>
</dbReference>
<dbReference type="RefSeq" id="WP_119785961.1">
    <property type="nucleotide sequence ID" value="NZ_QYUQ01000002.1"/>
</dbReference>
<evidence type="ECO:0000256" key="1">
    <source>
        <dbReference type="PROSITE-ProRule" id="PRU00169"/>
    </source>
</evidence>